<reference evidence="4" key="1">
    <citation type="submission" date="2022-06" db="EMBL/GenBank/DDBJ databases">
        <authorList>
            <person name="Lu C.-H."/>
        </authorList>
    </citation>
    <scope>NUCLEOTIDE SEQUENCE</scope>
    <source>
        <strain evidence="4">21MJYT02-11</strain>
    </source>
</reference>
<organism evidence="4 5">
    <name type="scientific">Ralstonia soli</name>
    <dbReference type="NCBI Taxonomy" id="2953896"/>
    <lineage>
        <taxon>Bacteria</taxon>
        <taxon>Pseudomonadati</taxon>
        <taxon>Pseudomonadota</taxon>
        <taxon>Betaproteobacteria</taxon>
        <taxon>Burkholderiales</taxon>
        <taxon>Burkholderiaceae</taxon>
        <taxon>Ralstonia</taxon>
    </lineage>
</organism>
<accession>A0ABT1AMV8</accession>
<dbReference type="InterPro" id="IPR054160">
    <property type="entry name" value="MrkD_recept-bd"/>
</dbReference>
<keyword evidence="1" id="KW-0732">Signal</keyword>
<dbReference type="Proteomes" id="UP001162811">
    <property type="component" value="Unassembled WGS sequence"/>
</dbReference>
<protein>
    <submittedName>
        <fullName evidence="4">Fimbrial protein</fullName>
    </submittedName>
</protein>
<dbReference type="SUPFAM" id="SSF49401">
    <property type="entry name" value="Bacterial adhesins"/>
    <property type="match status" value="1"/>
</dbReference>
<keyword evidence="5" id="KW-1185">Reference proteome</keyword>
<dbReference type="PANTHER" id="PTHR33420:SF3">
    <property type="entry name" value="FIMBRIAL SUBUNIT ELFA"/>
    <property type="match status" value="1"/>
</dbReference>
<proteinExistence type="predicted"/>
<dbReference type="InterPro" id="IPR008966">
    <property type="entry name" value="Adhesion_dom_sf"/>
</dbReference>
<comment type="caution">
    <text evidence="4">The sequence shown here is derived from an EMBL/GenBank/DDBJ whole genome shotgun (WGS) entry which is preliminary data.</text>
</comment>
<name>A0ABT1AMV8_9RALS</name>
<dbReference type="InterPro" id="IPR000259">
    <property type="entry name" value="Adhesion_dom_fimbrial"/>
</dbReference>
<evidence type="ECO:0000259" key="3">
    <source>
        <dbReference type="Pfam" id="PF22003"/>
    </source>
</evidence>
<feature type="domain" description="Fimbrial-type adhesion" evidence="2">
    <location>
        <begin position="203"/>
        <end position="336"/>
    </location>
</feature>
<dbReference type="RefSeq" id="WP_252682375.1">
    <property type="nucleotide sequence ID" value="NZ_JAMXHT010000006.1"/>
</dbReference>
<dbReference type="PANTHER" id="PTHR33420">
    <property type="entry name" value="FIMBRIAL SUBUNIT ELFA-RELATED"/>
    <property type="match status" value="1"/>
</dbReference>
<dbReference type="InterPro" id="IPR050263">
    <property type="entry name" value="Bact_Fimbrial_Adh_Pro"/>
</dbReference>
<evidence type="ECO:0000313" key="5">
    <source>
        <dbReference type="Proteomes" id="UP001162811"/>
    </source>
</evidence>
<evidence type="ECO:0000259" key="2">
    <source>
        <dbReference type="Pfam" id="PF00419"/>
    </source>
</evidence>
<dbReference type="EMBL" id="JAMXHT010000006">
    <property type="protein sequence ID" value="MCO5399775.1"/>
    <property type="molecule type" value="Genomic_DNA"/>
</dbReference>
<dbReference type="Pfam" id="PF22003">
    <property type="entry name" value="MrkDrd"/>
    <property type="match status" value="1"/>
</dbReference>
<dbReference type="Gene3D" id="2.60.40.1090">
    <property type="entry name" value="Fimbrial-type adhesion domain"/>
    <property type="match status" value="1"/>
</dbReference>
<gene>
    <name evidence="4" type="ORF">NG900_16375</name>
</gene>
<dbReference type="Gene3D" id="2.60.40.3310">
    <property type="match status" value="1"/>
</dbReference>
<evidence type="ECO:0000256" key="1">
    <source>
        <dbReference type="ARBA" id="ARBA00022729"/>
    </source>
</evidence>
<sequence length="337" mass="35703">MSRHTRITVWISQRDLHMHKTYHSAIAILLLMLSAKAAAQASCTRAAGASELVWNINIGNLIAQRDAPVGTVLLDRELTSSQYNRTLLTCTGTGNGQASWMAFPGARAVPGMAGYYTTNITGVAVRVDYPTALADRQFTNLATRWQFNAPYYIPGPFRIRLAKTGAITSAPILPVTAFTWTVPQTGGGTLSVAQGSFTAGGVTQVACQPVSTAFTINMSRTTTMDFHGVGTTAGETPFFIAMMCDAGTRLSVALDGTRVGPPENGTVALTPGSTARGVGLQVIYNGNPVTLGQTFDANITSAGGREQVDFRARYIQTGPIAQAGKADATVSYTFTYN</sequence>
<dbReference type="Pfam" id="PF00419">
    <property type="entry name" value="Fimbrial"/>
    <property type="match status" value="1"/>
</dbReference>
<evidence type="ECO:0000313" key="4">
    <source>
        <dbReference type="EMBL" id="MCO5399775.1"/>
    </source>
</evidence>
<feature type="domain" description="MrkD-like receptor binding" evidence="3">
    <location>
        <begin position="55"/>
        <end position="171"/>
    </location>
</feature>
<dbReference type="InterPro" id="IPR036937">
    <property type="entry name" value="Adhesion_dom_fimbrial_sf"/>
</dbReference>
<reference evidence="4" key="2">
    <citation type="journal article" date="2023" name="Front. Microbiol.">
        <title>Ralstonia chuxiongensis sp. nov., Ralstonia mojiangensis sp. nov., and Ralstonia soli sp. nov., isolated from tobacco fields, are three novel species in the family Burkholderiaceae.</title>
        <authorList>
            <person name="Lu C.H."/>
            <person name="Zhang Y.Y."/>
            <person name="Jiang N."/>
            <person name="Chen W."/>
            <person name="Shao X."/>
            <person name="Zhao Z.M."/>
            <person name="Lu W.L."/>
            <person name="Hu X."/>
            <person name="Xi Y.X."/>
            <person name="Zou S.Y."/>
            <person name="Wei Q.J."/>
            <person name="Lin Z.L."/>
            <person name="Gong L."/>
            <person name="Gai X.T."/>
            <person name="Zhang L.Q."/>
            <person name="Li J.Y."/>
            <person name="Jin Y."/>
            <person name="Xia Z.Y."/>
        </authorList>
    </citation>
    <scope>NUCLEOTIDE SEQUENCE</scope>
    <source>
        <strain evidence="4">21MJYT02-11</strain>
    </source>
</reference>